<evidence type="ECO:0000313" key="2">
    <source>
        <dbReference type="Proteomes" id="UP000239698"/>
    </source>
</evidence>
<name>A0ABX5AGK6_RATRA</name>
<reference evidence="1 2" key="1">
    <citation type="submission" date="2018-02" db="EMBL/GenBank/DDBJ databases">
        <title>Bacteriophage NCPPB3778 and a type I-E CRISPR drive the evolution of the US Biological Select Agent, Rathayibacter toxicus.</title>
        <authorList>
            <person name="Davis E.W.II."/>
            <person name="Tabima J.F."/>
            <person name="Weisberg A.J."/>
            <person name="Lopes L.D."/>
            <person name="Wiseman M.S."/>
            <person name="Wiseman M.S."/>
            <person name="Pupko T."/>
            <person name="Belcher M.S."/>
            <person name="Sechler A.J."/>
            <person name="Tancos M.A."/>
            <person name="Schroeder B.K."/>
            <person name="Murray T.D."/>
            <person name="Luster D.G."/>
            <person name="Schneider W.L."/>
            <person name="Rogers E."/>
            <person name="Andreote F.D."/>
            <person name="Grunwald N.J."/>
            <person name="Putnam M.L."/>
            <person name="Chang J.H."/>
        </authorList>
    </citation>
    <scope>NUCLEOTIDE SEQUENCE [LARGE SCALE GENOMIC DNA]</scope>
    <source>
        <strain evidence="1 2">AY1D6</strain>
    </source>
</reference>
<evidence type="ECO:0000313" key="1">
    <source>
        <dbReference type="EMBL" id="PPH79292.1"/>
    </source>
</evidence>
<dbReference type="Proteomes" id="UP000239698">
    <property type="component" value="Unassembled WGS sequence"/>
</dbReference>
<dbReference type="EMBL" id="PSVT01000003">
    <property type="protein sequence ID" value="PPH79292.1"/>
    <property type="molecule type" value="Genomic_DNA"/>
</dbReference>
<protein>
    <submittedName>
        <fullName evidence="1">Uncharacterized protein</fullName>
    </submittedName>
</protein>
<accession>A0ABX5AGK6</accession>
<dbReference type="RefSeq" id="WP_104248552.1">
    <property type="nucleotide sequence ID" value="NZ_PSUD01000002.1"/>
</dbReference>
<sequence length="134" mass="14599">MSADVMQLPNAAKKAANQMRAEWLYSIAAGYVTTTDVLTVASTTEGAPLRRLTLHQLLSHQPSWGDARSGRVITHLRRVLGESTIAQKRMTVAWLLDARAGGRRLQVFEDALAPRVIPFDGFPFTPAPEGGADD</sequence>
<keyword evidence="2" id="KW-1185">Reference proteome</keyword>
<comment type="caution">
    <text evidence="1">The sequence shown here is derived from an EMBL/GenBank/DDBJ whole genome shotgun (WGS) entry which is preliminary data.</text>
</comment>
<proteinExistence type="predicted"/>
<organism evidence="1 2">
    <name type="scientific">Rathayibacter rathayi</name>
    <name type="common">Corynebacterium rathayi</name>
    <dbReference type="NCBI Taxonomy" id="33887"/>
    <lineage>
        <taxon>Bacteria</taxon>
        <taxon>Bacillati</taxon>
        <taxon>Actinomycetota</taxon>
        <taxon>Actinomycetes</taxon>
        <taxon>Micrococcales</taxon>
        <taxon>Microbacteriaceae</taxon>
        <taxon>Rathayibacter</taxon>
    </lineage>
</organism>
<gene>
    <name evidence="1" type="ORF">C5C40_02870</name>
</gene>